<proteinExistence type="predicted"/>
<accession>A0ABM7T5N9</accession>
<evidence type="ECO:0008006" key="3">
    <source>
        <dbReference type="Google" id="ProtNLM"/>
    </source>
</evidence>
<gene>
    <name evidence="1" type="ORF">psyc5s11_23180</name>
</gene>
<protein>
    <recommendedName>
        <fullName evidence="3">GNAT family N-acetyltransferase</fullName>
    </recommendedName>
</protein>
<sequence length="59" mass="7180">MRSLIGIDCRHFFIMRKYRRLKVAQSAVHMIFDMFSGKWRVSQFSNVKYIEKDNVVFFT</sequence>
<dbReference type="EMBL" id="AP024849">
    <property type="protein sequence ID" value="BCZ46251.1"/>
    <property type="molecule type" value="Genomic_DNA"/>
</dbReference>
<keyword evidence="2" id="KW-1185">Reference proteome</keyword>
<dbReference type="Proteomes" id="UP000824633">
    <property type="component" value="Chromosome"/>
</dbReference>
<evidence type="ECO:0000313" key="1">
    <source>
        <dbReference type="EMBL" id="BCZ46251.1"/>
    </source>
</evidence>
<evidence type="ECO:0000313" key="2">
    <source>
        <dbReference type="Proteomes" id="UP000824633"/>
    </source>
</evidence>
<organism evidence="1 2">
    <name type="scientific">Clostridium gelidum</name>
    <dbReference type="NCBI Taxonomy" id="704125"/>
    <lineage>
        <taxon>Bacteria</taxon>
        <taxon>Bacillati</taxon>
        <taxon>Bacillota</taxon>
        <taxon>Clostridia</taxon>
        <taxon>Eubacteriales</taxon>
        <taxon>Clostridiaceae</taxon>
        <taxon>Clostridium</taxon>
    </lineage>
</organism>
<name>A0ABM7T5N9_9CLOT</name>
<reference evidence="2" key="1">
    <citation type="submission" date="2021-07" db="EMBL/GenBank/DDBJ databases">
        <title>Complete genome sequencing of a Clostridium isolate.</title>
        <authorList>
            <person name="Ueki A."/>
            <person name="Tonouchi A."/>
        </authorList>
    </citation>
    <scope>NUCLEOTIDE SEQUENCE [LARGE SCALE GENOMIC DNA]</scope>
    <source>
        <strain evidence="2">C5S11</strain>
    </source>
</reference>